<organism evidence="1 2">
    <name type="scientific">Rhabditophanes sp. KR3021</name>
    <dbReference type="NCBI Taxonomy" id="114890"/>
    <lineage>
        <taxon>Eukaryota</taxon>
        <taxon>Metazoa</taxon>
        <taxon>Ecdysozoa</taxon>
        <taxon>Nematoda</taxon>
        <taxon>Chromadorea</taxon>
        <taxon>Rhabditida</taxon>
        <taxon>Tylenchina</taxon>
        <taxon>Panagrolaimomorpha</taxon>
        <taxon>Strongyloidoidea</taxon>
        <taxon>Alloionematidae</taxon>
        <taxon>Rhabditophanes</taxon>
    </lineage>
</organism>
<reference evidence="2" key="1">
    <citation type="submission" date="2016-11" db="UniProtKB">
        <authorList>
            <consortium name="WormBaseParasite"/>
        </authorList>
    </citation>
    <scope>IDENTIFICATION</scope>
    <source>
        <strain evidence="2">KR3021</strain>
    </source>
</reference>
<protein>
    <submittedName>
        <fullName evidence="2">Activin_recp domain-containing protein</fullName>
    </submittedName>
</protein>
<dbReference type="Proteomes" id="UP000095286">
    <property type="component" value="Unplaced"/>
</dbReference>
<evidence type="ECO:0000313" key="2">
    <source>
        <dbReference type="WBParaSite" id="RSKR_0000406100.1"/>
    </source>
</evidence>
<name>A0AC35TT67_9BILA</name>
<evidence type="ECO:0000313" key="1">
    <source>
        <dbReference type="Proteomes" id="UP000095286"/>
    </source>
</evidence>
<sequence>MHYCVFICLFAIATYQLSYALQCDQYMDLNADTQHVSSKKPYAITQKCKACGFFESNNYEGKFSGLYIGCFETAIDYALTFGSTKVNFTEAKDQCESNLKNNTPYCYKHISTSEWNSTMTSTVCCCNTDYCSRIYATPHTDNFQEIAN</sequence>
<dbReference type="WBParaSite" id="RSKR_0000406100.1">
    <property type="protein sequence ID" value="RSKR_0000406100.1"/>
    <property type="gene ID" value="RSKR_0000406100"/>
</dbReference>
<accession>A0AC35TT67</accession>
<proteinExistence type="predicted"/>